<dbReference type="Gene3D" id="3.20.20.300">
    <property type="entry name" value="Glycoside hydrolase, family 3, N-terminal domain"/>
    <property type="match status" value="1"/>
</dbReference>
<reference evidence="9 10" key="1">
    <citation type="submission" date="2017-02" db="EMBL/GenBank/DDBJ databases">
        <authorList>
            <person name="Peterson S.W."/>
        </authorList>
    </citation>
    <scope>NUCLEOTIDE SEQUENCE [LARGE SCALE GENOMIC DNA]</scope>
    <source>
        <strain evidence="9 10">ATCC 17233</strain>
    </source>
</reference>
<dbReference type="PANTHER" id="PTHR30480:SF13">
    <property type="entry name" value="BETA-HEXOSAMINIDASE"/>
    <property type="match status" value="1"/>
</dbReference>
<dbReference type="RefSeq" id="WP_078787738.1">
    <property type="nucleotide sequence ID" value="NZ_FMTO01000010.1"/>
</dbReference>
<sequence>MNNLLARRRKTLTILVILLLVFFVINLLFVYLIHKTRNDRKEKEIKLQEDIDYRYGNSHDTDSYDDGSESDDEPNEENSPDEENEPVDESEETDSNNESDGEASVVSGVEKLALEYDRETRYGRSLRNIIYFAKEPARINRCKEPIIRAVSDPEKDIFPVDNERAELENKVDTVLANMTLHEKVCQMFIVTPEELTGCSGYTQSGEETAKKLKEYPVAGIVYFDRNLKNKDQTVKMINNTVEYSKAVSDIPIFIAVDEEGGLVSRCANSLGTTSFKDAFDYKKDGPDSAYEHSKIIASDLKGLGFNLDFAPVADTWSNPSNTVIGKRAFSNEFSETPKFVDKAVHGFHDGNVLCCLKHFPGHGDTAEDSHKGYAYSKKKLEQLEKDEFLAFKKGIDAGTDMVMVAHIIVSAVDKRPASFSEKMVTGELRGKLGYEGVIVTDSLEMGAISKNYSSKDATIACVKAGVDIILMPKNFDEAVNGLEKAVTDGEISEERIDKSVRRILFLKYGKLNGK</sequence>
<evidence type="ECO:0000313" key="9">
    <source>
        <dbReference type="EMBL" id="SJZ88901.1"/>
    </source>
</evidence>
<proteinExistence type="inferred from homology"/>
<keyword evidence="10" id="KW-1185">Reference proteome</keyword>
<name>A0A1T4PC03_9FIRM</name>
<evidence type="ECO:0000256" key="2">
    <source>
        <dbReference type="ARBA" id="ARBA00005336"/>
    </source>
</evidence>
<evidence type="ECO:0000256" key="4">
    <source>
        <dbReference type="ARBA" id="ARBA00022801"/>
    </source>
</evidence>
<protein>
    <recommendedName>
        <fullName evidence="3">beta-N-acetylhexosaminidase</fullName>
        <ecNumber evidence="3">3.2.1.52</ecNumber>
    </recommendedName>
</protein>
<evidence type="ECO:0000256" key="3">
    <source>
        <dbReference type="ARBA" id="ARBA00012663"/>
    </source>
</evidence>
<feature type="region of interest" description="Disordered" evidence="6">
    <location>
        <begin position="56"/>
        <end position="104"/>
    </location>
</feature>
<keyword evidence="4" id="KW-0378">Hydrolase</keyword>
<evidence type="ECO:0000256" key="1">
    <source>
        <dbReference type="ARBA" id="ARBA00001231"/>
    </source>
</evidence>
<dbReference type="GO" id="GO:0004563">
    <property type="term" value="F:beta-N-acetylhexosaminidase activity"/>
    <property type="evidence" value="ECO:0007669"/>
    <property type="project" value="UniProtKB-EC"/>
</dbReference>
<dbReference type="PANTHER" id="PTHR30480">
    <property type="entry name" value="BETA-HEXOSAMINIDASE-RELATED"/>
    <property type="match status" value="1"/>
</dbReference>
<dbReference type="SUPFAM" id="SSF51445">
    <property type="entry name" value="(Trans)glycosidases"/>
    <property type="match status" value="1"/>
</dbReference>
<gene>
    <name evidence="9" type="ORF">SAMN02745110_01924</name>
</gene>
<dbReference type="EC" id="3.2.1.52" evidence="3"/>
<dbReference type="InterPro" id="IPR017853">
    <property type="entry name" value="GH"/>
</dbReference>
<dbReference type="InterPro" id="IPR001764">
    <property type="entry name" value="Glyco_hydro_3_N"/>
</dbReference>
<dbReference type="GO" id="GO:0005975">
    <property type="term" value="P:carbohydrate metabolic process"/>
    <property type="evidence" value="ECO:0007669"/>
    <property type="project" value="InterPro"/>
</dbReference>
<feature type="transmembrane region" description="Helical" evidence="7">
    <location>
        <begin position="12"/>
        <end position="33"/>
    </location>
</feature>
<evidence type="ECO:0000256" key="5">
    <source>
        <dbReference type="ARBA" id="ARBA00023295"/>
    </source>
</evidence>
<dbReference type="InterPro" id="IPR036962">
    <property type="entry name" value="Glyco_hydro_3_N_sf"/>
</dbReference>
<dbReference type="AlphaFoldDB" id="A0A1T4PC03"/>
<keyword evidence="7" id="KW-1133">Transmembrane helix</keyword>
<evidence type="ECO:0000259" key="8">
    <source>
        <dbReference type="Pfam" id="PF00933"/>
    </source>
</evidence>
<evidence type="ECO:0000256" key="7">
    <source>
        <dbReference type="SAM" id="Phobius"/>
    </source>
</evidence>
<accession>A0A1T4PC03</accession>
<feature type="compositionally biased region" description="Acidic residues" evidence="6">
    <location>
        <begin position="63"/>
        <end position="101"/>
    </location>
</feature>
<keyword evidence="7" id="KW-0472">Membrane</keyword>
<dbReference type="GO" id="GO:0009254">
    <property type="term" value="P:peptidoglycan turnover"/>
    <property type="evidence" value="ECO:0007669"/>
    <property type="project" value="TreeGrafter"/>
</dbReference>
<keyword evidence="7" id="KW-0812">Transmembrane</keyword>
<organism evidence="9 10">
    <name type="scientific">Eubacterium ruminantium</name>
    <dbReference type="NCBI Taxonomy" id="42322"/>
    <lineage>
        <taxon>Bacteria</taxon>
        <taxon>Bacillati</taxon>
        <taxon>Bacillota</taxon>
        <taxon>Clostridia</taxon>
        <taxon>Eubacteriales</taxon>
        <taxon>Eubacteriaceae</taxon>
        <taxon>Eubacterium</taxon>
    </lineage>
</organism>
<comment type="similarity">
    <text evidence="2">Belongs to the glycosyl hydrolase 3 family.</text>
</comment>
<evidence type="ECO:0000256" key="6">
    <source>
        <dbReference type="SAM" id="MobiDB-lite"/>
    </source>
</evidence>
<dbReference type="Pfam" id="PF00933">
    <property type="entry name" value="Glyco_hydro_3"/>
    <property type="match status" value="1"/>
</dbReference>
<evidence type="ECO:0000313" key="10">
    <source>
        <dbReference type="Proteomes" id="UP000189857"/>
    </source>
</evidence>
<dbReference type="Proteomes" id="UP000189857">
    <property type="component" value="Unassembled WGS sequence"/>
</dbReference>
<feature type="domain" description="Glycoside hydrolase family 3 N-terminal" evidence="8">
    <location>
        <begin position="179"/>
        <end position="504"/>
    </location>
</feature>
<dbReference type="OrthoDB" id="9805821at2"/>
<keyword evidence="5" id="KW-0326">Glycosidase</keyword>
<dbReference type="EMBL" id="FUXA01000011">
    <property type="protein sequence ID" value="SJZ88901.1"/>
    <property type="molecule type" value="Genomic_DNA"/>
</dbReference>
<comment type="catalytic activity">
    <reaction evidence="1">
        <text>Hydrolysis of terminal non-reducing N-acetyl-D-hexosamine residues in N-acetyl-beta-D-hexosaminides.</text>
        <dbReference type="EC" id="3.2.1.52"/>
    </reaction>
</comment>
<dbReference type="InterPro" id="IPR050226">
    <property type="entry name" value="NagZ_Beta-hexosaminidase"/>
</dbReference>